<organism evidence="1">
    <name type="scientific">mine drainage metagenome</name>
    <dbReference type="NCBI Taxonomy" id="410659"/>
    <lineage>
        <taxon>unclassified sequences</taxon>
        <taxon>metagenomes</taxon>
        <taxon>ecological metagenomes</taxon>
    </lineage>
</organism>
<reference evidence="1" key="2">
    <citation type="journal article" date="2014" name="ISME J.">
        <title>Microbial stratification in low pH oxic and suboxic macroscopic growths along an acid mine drainage.</title>
        <authorList>
            <person name="Mendez-Garcia C."/>
            <person name="Mesa V."/>
            <person name="Sprenger R.R."/>
            <person name="Richter M."/>
            <person name="Diez M.S."/>
            <person name="Solano J."/>
            <person name="Bargiela R."/>
            <person name="Golyshina O.V."/>
            <person name="Manteca A."/>
            <person name="Ramos J.L."/>
            <person name="Gallego J.R."/>
            <person name="Llorente I."/>
            <person name="Martins Dos Santos V.A."/>
            <person name="Jensen O.N."/>
            <person name="Pelaez A.I."/>
            <person name="Sanchez J."/>
            <person name="Ferrer M."/>
        </authorList>
    </citation>
    <scope>NUCLEOTIDE SEQUENCE</scope>
</reference>
<reference evidence="1" key="1">
    <citation type="submission" date="2013-08" db="EMBL/GenBank/DDBJ databases">
        <authorList>
            <person name="Mendez C."/>
            <person name="Richter M."/>
            <person name="Ferrer M."/>
            <person name="Sanchez J."/>
        </authorList>
    </citation>
    <scope>NUCLEOTIDE SEQUENCE</scope>
</reference>
<dbReference type="InterPro" id="IPR027417">
    <property type="entry name" value="P-loop_NTPase"/>
</dbReference>
<evidence type="ECO:0000313" key="1">
    <source>
        <dbReference type="EMBL" id="EQD31693.1"/>
    </source>
</evidence>
<accession>T0YF00</accession>
<protein>
    <submittedName>
        <fullName evidence="1">TrwC protein</fullName>
    </submittedName>
</protein>
<dbReference type="EMBL" id="AUZX01014620">
    <property type="protein sequence ID" value="EQD31693.1"/>
    <property type="molecule type" value="Genomic_DNA"/>
</dbReference>
<name>T0YF00_9ZZZZ</name>
<feature type="non-terminal residue" evidence="1">
    <location>
        <position position="439"/>
    </location>
</feature>
<dbReference type="AlphaFoldDB" id="T0YF00"/>
<dbReference type="Pfam" id="PF13604">
    <property type="entry name" value="AAA_30"/>
    <property type="match status" value="1"/>
</dbReference>
<gene>
    <name evidence="1" type="ORF">B1A_19805</name>
</gene>
<comment type="caution">
    <text evidence="1">The sequence shown here is derived from an EMBL/GenBank/DDBJ whole genome shotgun (WGS) entry which is preliminary data.</text>
</comment>
<dbReference type="Gene3D" id="3.40.50.300">
    <property type="entry name" value="P-loop containing nucleotide triphosphate hydrolases"/>
    <property type="match status" value="2"/>
</dbReference>
<sequence length="439" mass="46982">MTDEQRSAVRGIFASDSRLHILAGHAGTAKTSAVLATVATEAQAHGYTVRAMAPTGSAAQTLGEALQSDHVTVAGALHGRADEGVRHGRELWIVDEAGMVSARDMRDLLEQAEARGARVILSGDARQIGSVGAGAAFGQLESSVAPEHSHTLTQIVRQRDAGLRDAVHDAVSGRVRAALAKANTAEITTRAEQIEHAAARYMAHVDAGRSTLIVALSRADRTEINERVHGLRSAAGQVTGTRLVAILESRQWTNAQRSDAARYAPGDMIVWGAAHRGGGPDKGEQTSVIGVADGRITVAREDGSEWSFDPRRTTRYDVATLRELEIGAGSRIVTRASLETRDGPKLPTGTRLQVESVTDDRIVAYADRGDRVELDARRALALDHAYCMTADQAQGRTVDAAVGVMRSGQQNLADQSRLYVALRRARDRGRDRHGRVGRG</sequence>
<proteinExistence type="predicted"/>
<dbReference type="SUPFAM" id="SSF52540">
    <property type="entry name" value="P-loop containing nucleoside triphosphate hydrolases"/>
    <property type="match status" value="2"/>
</dbReference>